<gene>
    <name evidence="3" type="ORF">MFFC18_33790</name>
</gene>
<dbReference type="Proteomes" id="UP000322214">
    <property type="component" value="Chromosome"/>
</dbReference>
<dbReference type="InterPro" id="IPR032466">
    <property type="entry name" value="Metal_Hydrolase"/>
</dbReference>
<dbReference type="AlphaFoldDB" id="A0A5B9PE96"/>
<dbReference type="InterPro" id="IPR050287">
    <property type="entry name" value="MTA/SAH_deaminase"/>
</dbReference>
<dbReference type="RefSeq" id="WP_075082035.1">
    <property type="nucleotide sequence ID" value="NZ_CP042912.1"/>
</dbReference>
<dbReference type="InterPro" id="IPR011059">
    <property type="entry name" value="Metal-dep_hydrolase_composite"/>
</dbReference>
<dbReference type="EC" id="3.5.4.-" evidence="3"/>
<dbReference type="GO" id="GO:0016810">
    <property type="term" value="F:hydrolase activity, acting on carbon-nitrogen (but not peptide) bonds"/>
    <property type="evidence" value="ECO:0007669"/>
    <property type="project" value="InterPro"/>
</dbReference>
<feature type="domain" description="Amidohydrolase-related" evidence="2">
    <location>
        <begin position="61"/>
        <end position="384"/>
    </location>
</feature>
<dbReference type="SUPFAM" id="SSF51338">
    <property type="entry name" value="Composite domain of metallo-dependent hydrolases"/>
    <property type="match status" value="1"/>
</dbReference>
<evidence type="ECO:0000313" key="4">
    <source>
        <dbReference type="Proteomes" id="UP000322214"/>
    </source>
</evidence>
<reference evidence="3 4" key="1">
    <citation type="submission" date="2019-08" db="EMBL/GenBank/DDBJ databases">
        <title>Deep-cultivation of Planctomycetes and their phenomic and genomic characterization uncovers novel biology.</title>
        <authorList>
            <person name="Wiegand S."/>
            <person name="Jogler M."/>
            <person name="Boedeker C."/>
            <person name="Pinto D."/>
            <person name="Vollmers J."/>
            <person name="Rivas-Marin E."/>
            <person name="Kohn T."/>
            <person name="Peeters S.H."/>
            <person name="Heuer A."/>
            <person name="Rast P."/>
            <person name="Oberbeckmann S."/>
            <person name="Bunk B."/>
            <person name="Jeske O."/>
            <person name="Meyerdierks A."/>
            <person name="Storesund J.E."/>
            <person name="Kallscheuer N."/>
            <person name="Luecker S."/>
            <person name="Lage O.M."/>
            <person name="Pohl T."/>
            <person name="Merkel B.J."/>
            <person name="Hornburger P."/>
            <person name="Mueller R.-W."/>
            <person name="Bruemmer F."/>
            <person name="Labrenz M."/>
            <person name="Spormann A.M."/>
            <person name="Op den Camp H."/>
            <person name="Overmann J."/>
            <person name="Amann R."/>
            <person name="Jetten M.S.M."/>
            <person name="Mascher T."/>
            <person name="Medema M.H."/>
            <person name="Devos D.P."/>
            <person name="Kaster A.-K."/>
            <person name="Ovreas L."/>
            <person name="Rohde M."/>
            <person name="Galperin M.Y."/>
            <person name="Jogler C."/>
        </authorList>
    </citation>
    <scope>NUCLEOTIDE SEQUENCE [LARGE SCALE GENOMIC DNA]</scope>
    <source>
        <strain evidence="3 4">FC18</strain>
    </source>
</reference>
<protein>
    <submittedName>
        <fullName evidence="3">Aminodeoxyfutalosine deaminase</fullName>
        <ecNumber evidence="3">3.5.4.-</ecNumber>
    </submittedName>
</protein>
<dbReference type="InterPro" id="IPR006680">
    <property type="entry name" value="Amidohydro-rel"/>
</dbReference>
<accession>A0A5B9PE96</accession>
<evidence type="ECO:0000256" key="1">
    <source>
        <dbReference type="ARBA" id="ARBA00022801"/>
    </source>
</evidence>
<dbReference type="PANTHER" id="PTHR43794">
    <property type="entry name" value="AMINOHYDROLASE SSNA-RELATED"/>
    <property type="match status" value="1"/>
</dbReference>
<proteinExistence type="predicted"/>
<keyword evidence="1 3" id="KW-0378">Hydrolase</keyword>
<name>A0A5B9PE96_9BACT</name>
<keyword evidence="4" id="KW-1185">Reference proteome</keyword>
<dbReference type="Gene3D" id="3.20.20.140">
    <property type="entry name" value="Metal-dependent hydrolases"/>
    <property type="match status" value="1"/>
</dbReference>
<sequence length="407" mass="44632">MPSVRVICANWILPVSSPPIRNGAVAITADQIVAVGDRVSVLDTLSTTGSDLAVEEHPHATIIPGLINAHTHLEFSHLQAPLGHKGISLPDWIAHVMGVRGETDADSKRDSIQSGLKELYETGTVAVGEISTFPTTAVADYSIDACQFHIHKTLFLEQLTRNLELLPQRGAEAAAHLNQRCIGLGLSPHAPYSTHPDLLKQIVDLAIERNAPLAMHVAETKEELELLESRSGKFVELLQKLGVWKADSFGDKDSIDNIIEQLGRHNRSMLVHGNYLNDRQLQRISELKITVVFCPRTHAWFGHDQYPLARMLELGINVAIGTDSRASNPDLNLLEELRLISQTHPNVLPETILSLGTRCGAIALGVDQRFGTLEIGKGSAIGVIDSDKDEHDPWWWLTGKQAASVLR</sequence>
<dbReference type="STRING" id="980251.GCA_001642875_02695"/>
<dbReference type="KEGG" id="mff:MFFC18_33790"/>
<evidence type="ECO:0000313" key="3">
    <source>
        <dbReference type="EMBL" id="QEG23480.1"/>
    </source>
</evidence>
<dbReference type="OrthoDB" id="9807210at2"/>
<dbReference type="PANTHER" id="PTHR43794:SF11">
    <property type="entry name" value="AMIDOHYDROLASE-RELATED DOMAIN-CONTAINING PROTEIN"/>
    <property type="match status" value="1"/>
</dbReference>
<organism evidence="3 4">
    <name type="scientific">Mariniblastus fucicola</name>
    <dbReference type="NCBI Taxonomy" id="980251"/>
    <lineage>
        <taxon>Bacteria</taxon>
        <taxon>Pseudomonadati</taxon>
        <taxon>Planctomycetota</taxon>
        <taxon>Planctomycetia</taxon>
        <taxon>Pirellulales</taxon>
        <taxon>Pirellulaceae</taxon>
        <taxon>Mariniblastus</taxon>
    </lineage>
</organism>
<dbReference type="Pfam" id="PF01979">
    <property type="entry name" value="Amidohydro_1"/>
    <property type="match status" value="1"/>
</dbReference>
<dbReference type="Gene3D" id="2.30.40.10">
    <property type="entry name" value="Urease, subunit C, domain 1"/>
    <property type="match status" value="1"/>
</dbReference>
<evidence type="ECO:0000259" key="2">
    <source>
        <dbReference type="Pfam" id="PF01979"/>
    </source>
</evidence>
<dbReference type="EMBL" id="CP042912">
    <property type="protein sequence ID" value="QEG23480.1"/>
    <property type="molecule type" value="Genomic_DNA"/>
</dbReference>
<dbReference type="SUPFAM" id="SSF51556">
    <property type="entry name" value="Metallo-dependent hydrolases"/>
    <property type="match status" value="1"/>
</dbReference>